<feature type="compositionally biased region" description="Polar residues" evidence="1">
    <location>
        <begin position="147"/>
        <end position="157"/>
    </location>
</feature>
<reference evidence="3" key="1">
    <citation type="submission" date="2017-07" db="EMBL/GenBank/DDBJ databases">
        <title>Taro Niue Genome Assembly and Annotation.</title>
        <authorList>
            <person name="Atibalentja N."/>
            <person name="Keating K."/>
            <person name="Fields C.J."/>
        </authorList>
    </citation>
    <scope>NUCLEOTIDE SEQUENCE</scope>
    <source>
        <strain evidence="3">Niue_2</strain>
        <tissue evidence="3">Leaf</tissue>
    </source>
</reference>
<organism evidence="3 4">
    <name type="scientific">Colocasia esculenta</name>
    <name type="common">Wild taro</name>
    <name type="synonym">Arum esculentum</name>
    <dbReference type="NCBI Taxonomy" id="4460"/>
    <lineage>
        <taxon>Eukaryota</taxon>
        <taxon>Viridiplantae</taxon>
        <taxon>Streptophyta</taxon>
        <taxon>Embryophyta</taxon>
        <taxon>Tracheophyta</taxon>
        <taxon>Spermatophyta</taxon>
        <taxon>Magnoliopsida</taxon>
        <taxon>Liliopsida</taxon>
        <taxon>Araceae</taxon>
        <taxon>Aroideae</taxon>
        <taxon>Colocasieae</taxon>
        <taxon>Colocasia</taxon>
    </lineage>
</organism>
<evidence type="ECO:0000256" key="2">
    <source>
        <dbReference type="SAM" id="Phobius"/>
    </source>
</evidence>
<gene>
    <name evidence="3" type="ORF">Taro_034130</name>
</gene>
<keyword evidence="2" id="KW-1133">Transmembrane helix</keyword>
<keyword evidence="2" id="KW-0472">Membrane</keyword>
<protein>
    <submittedName>
        <fullName evidence="3">Uncharacterized protein</fullName>
    </submittedName>
</protein>
<evidence type="ECO:0000313" key="3">
    <source>
        <dbReference type="EMBL" id="MQM01376.1"/>
    </source>
</evidence>
<accession>A0A843VZW2</accession>
<feature type="transmembrane region" description="Helical" evidence="2">
    <location>
        <begin position="38"/>
        <end position="61"/>
    </location>
</feature>
<dbReference type="Proteomes" id="UP000652761">
    <property type="component" value="Unassembled WGS sequence"/>
</dbReference>
<keyword evidence="4" id="KW-1185">Reference proteome</keyword>
<keyword evidence="2" id="KW-0812">Transmembrane</keyword>
<comment type="caution">
    <text evidence="3">The sequence shown here is derived from an EMBL/GenBank/DDBJ whole genome shotgun (WGS) entry which is preliminary data.</text>
</comment>
<evidence type="ECO:0000256" key="1">
    <source>
        <dbReference type="SAM" id="MobiDB-lite"/>
    </source>
</evidence>
<dbReference type="EMBL" id="NMUH01002668">
    <property type="protein sequence ID" value="MQM01376.1"/>
    <property type="molecule type" value="Genomic_DNA"/>
</dbReference>
<evidence type="ECO:0000313" key="4">
    <source>
        <dbReference type="Proteomes" id="UP000652761"/>
    </source>
</evidence>
<dbReference type="OrthoDB" id="785832at2759"/>
<proteinExistence type="predicted"/>
<feature type="region of interest" description="Disordered" evidence="1">
    <location>
        <begin position="132"/>
        <end position="158"/>
    </location>
</feature>
<name>A0A843VZW2_COLES</name>
<sequence length="193" mass="20938">MPQMNKLIPVERKWFGDQTTCSSTSAAITSNTLTLDSFTGLFVISGIVSAVRLLVFIGKYIRENWDELRTMSSGSPLSKRIVAWVRHYRQLDPGGLKKAAYDYQAMNSATVGAVESMTTVADDVIGIHPACKSSPVQAGRPEGRPSKATQLDGSNMLTDGMPTAGIQRLPTFGMEHERLPVLSPKTLLPLPCA</sequence>
<dbReference type="AlphaFoldDB" id="A0A843VZW2"/>